<proteinExistence type="predicted"/>
<accession>A0A330LSG1</accession>
<sequence>MKTRVNLYTQAFRPKKERLTLTLAIVAIVSSILLMLTLTILSENENSLLTHKVALAKKAVSELADEVDVLSAKVARHVQNPALDQQLALLNTRLQYRDELLVQLSELAQVQTSGFAILMSDLAAQRDKDIRITQIRVAGENMTLTGLARNHDAIPRWIGKFSAAESLQGREFSRLNISRNEDDIIVFTLTNQVITEASK</sequence>
<keyword evidence="1" id="KW-0812">Transmembrane</keyword>
<keyword evidence="3" id="KW-1185">Reference proteome</keyword>
<evidence type="ECO:0000313" key="3">
    <source>
        <dbReference type="Proteomes" id="UP000250163"/>
    </source>
</evidence>
<name>A0A330LSG1_9GAMM</name>
<organism evidence="2 3">
    <name type="scientific">Moritella yayanosii</name>
    <dbReference type="NCBI Taxonomy" id="69539"/>
    <lineage>
        <taxon>Bacteria</taxon>
        <taxon>Pseudomonadati</taxon>
        <taxon>Pseudomonadota</taxon>
        <taxon>Gammaproteobacteria</taxon>
        <taxon>Alteromonadales</taxon>
        <taxon>Moritellaceae</taxon>
        <taxon>Moritella</taxon>
    </lineage>
</organism>
<gene>
    <name evidence="2" type="ORF">MORIYA_3218</name>
</gene>
<reference evidence="3" key="1">
    <citation type="submission" date="2018-05" db="EMBL/GenBank/DDBJ databases">
        <authorList>
            <person name="Cea G.-C."/>
            <person name="William W."/>
        </authorList>
    </citation>
    <scope>NUCLEOTIDE SEQUENCE [LARGE SCALE GENOMIC DNA]</scope>
    <source>
        <strain evidence="3">DB21MT 5</strain>
    </source>
</reference>
<evidence type="ECO:0000313" key="2">
    <source>
        <dbReference type="EMBL" id="SQD79673.1"/>
    </source>
</evidence>
<dbReference type="OrthoDB" id="6876592at2"/>
<feature type="transmembrane region" description="Helical" evidence="1">
    <location>
        <begin position="21"/>
        <end position="41"/>
    </location>
</feature>
<evidence type="ECO:0008006" key="4">
    <source>
        <dbReference type="Google" id="ProtNLM"/>
    </source>
</evidence>
<dbReference type="EMBL" id="LS483250">
    <property type="protein sequence ID" value="SQD79673.1"/>
    <property type="molecule type" value="Genomic_DNA"/>
</dbReference>
<dbReference type="KEGG" id="mya:MORIYA_3218"/>
<dbReference type="RefSeq" id="WP_112716474.1">
    <property type="nucleotide sequence ID" value="NZ_LS483250.1"/>
</dbReference>
<dbReference type="AlphaFoldDB" id="A0A330LSG1"/>
<evidence type="ECO:0000256" key="1">
    <source>
        <dbReference type="SAM" id="Phobius"/>
    </source>
</evidence>
<dbReference type="Proteomes" id="UP000250163">
    <property type="component" value="Chromosome MORIYA"/>
</dbReference>
<protein>
    <recommendedName>
        <fullName evidence="4">MSHA biogenesis protein MshI</fullName>
    </recommendedName>
</protein>
<keyword evidence="1" id="KW-1133">Transmembrane helix</keyword>
<keyword evidence="1" id="KW-0472">Membrane</keyword>